<proteinExistence type="predicted"/>
<dbReference type="STRING" id="7260.B4NJG9"/>
<dbReference type="OrthoDB" id="9985637at2759"/>
<dbReference type="Proteomes" id="UP000007798">
    <property type="component" value="Unassembled WGS sequence"/>
</dbReference>
<protein>
    <recommendedName>
        <fullName evidence="3">Dynein light chain roadblock</fullName>
    </recommendedName>
</protein>
<evidence type="ECO:0000313" key="2">
    <source>
        <dbReference type="Proteomes" id="UP000007798"/>
    </source>
</evidence>
<dbReference type="Gene3D" id="3.30.450.30">
    <property type="entry name" value="Dynein light chain 2a, cytoplasmic"/>
    <property type="match status" value="1"/>
</dbReference>
<reference evidence="1 2" key="1">
    <citation type="journal article" date="2007" name="Nature">
        <title>Evolution of genes and genomes on the Drosophila phylogeny.</title>
        <authorList>
            <consortium name="Drosophila 12 Genomes Consortium"/>
            <person name="Clark A.G."/>
            <person name="Eisen M.B."/>
            <person name="Smith D.R."/>
            <person name="Bergman C.M."/>
            <person name="Oliver B."/>
            <person name="Markow T.A."/>
            <person name="Kaufman T.C."/>
            <person name="Kellis M."/>
            <person name="Gelbart W."/>
            <person name="Iyer V.N."/>
            <person name="Pollard D.A."/>
            <person name="Sackton T.B."/>
            <person name="Larracuente A.M."/>
            <person name="Singh N.D."/>
            <person name="Abad J.P."/>
            <person name="Abt D.N."/>
            <person name="Adryan B."/>
            <person name="Aguade M."/>
            <person name="Akashi H."/>
            <person name="Anderson W.W."/>
            <person name="Aquadro C.F."/>
            <person name="Ardell D.H."/>
            <person name="Arguello R."/>
            <person name="Artieri C.G."/>
            <person name="Barbash D.A."/>
            <person name="Barker D."/>
            <person name="Barsanti P."/>
            <person name="Batterham P."/>
            <person name="Batzoglou S."/>
            <person name="Begun D."/>
            <person name="Bhutkar A."/>
            <person name="Blanco E."/>
            <person name="Bosak S.A."/>
            <person name="Bradley R.K."/>
            <person name="Brand A.D."/>
            <person name="Brent M.R."/>
            <person name="Brooks A.N."/>
            <person name="Brown R.H."/>
            <person name="Butlin R.K."/>
            <person name="Caggese C."/>
            <person name="Calvi B.R."/>
            <person name="Bernardo de Carvalho A."/>
            <person name="Caspi A."/>
            <person name="Castrezana S."/>
            <person name="Celniker S.E."/>
            <person name="Chang J.L."/>
            <person name="Chapple C."/>
            <person name="Chatterji S."/>
            <person name="Chinwalla A."/>
            <person name="Civetta A."/>
            <person name="Clifton S.W."/>
            <person name="Comeron J.M."/>
            <person name="Costello J.C."/>
            <person name="Coyne J.A."/>
            <person name="Daub J."/>
            <person name="David R.G."/>
            <person name="Delcher A.L."/>
            <person name="Delehaunty K."/>
            <person name="Do C.B."/>
            <person name="Ebling H."/>
            <person name="Edwards K."/>
            <person name="Eickbush T."/>
            <person name="Evans J.D."/>
            <person name="Filipski A."/>
            <person name="Findeiss S."/>
            <person name="Freyhult E."/>
            <person name="Fulton L."/>
            <person name="Fulton R."/>
            <person name="Garcia A.C."/>
            <person name="Gardiner A."/>
            <person name="Garfield D.A."/>
            <person name="Garvin B.E."/>
            <person name="Gibson G."/>
            <person name="Gilbert D."/>
            <person name="Gnerre S."/>
            <person name="Godfrey J."/>
            <person name="Good R."/>
            <person name="Gotea V."/>
            <person name="Gravely B."/>
            <person name="Greenberg A.J."/>
            <person name="Griffiths-Jones S."/>
            <person name="Gross S."/>
            <person name="Guigo R."/>
            <person name="Gustafson E.A."/>
            <person name="Haerty W."/>
            <person name="Hahn M.W."/>
            <person name="Halligan D.L."/>
            <person name="Halpern A.L."/>
            <person name="Halter G.M."/>
            <person name="Han M.V."/>
            <person name="Heger A."/>
            <person name="Hillier L."/>
            <person name="Hinrichs A.S."/>
            <person name="Holmes I."/>
            <person name="Hoskins R.A."/>
            <person name="Hubisz M.J."/>
            <person name="Hultmark D."/>
            <person name="Huntley M.A."/>
            <person name="Jaffe D.B."/>
            <person name="Jagadeeshan S."/>
            <person name="Jeck W.R."/>
            <person name="Johnson J."/>
            <person name="Jones C.D."/>
            <person name="Jordan W.C."/>
            <person name="Karpen G.H."/>
            <person name="Kataoka E."/>
            <person name="Keightley P.D."/>
            <person name="Kheradpour P."/>
            <person name="Kirkness E.F."/>
            <person name="Koerich L.B."/>
            <person name="Kristiansen K."/>
            <person name="Kudrna D."/>
            <person name="Kulathinal R.J."/>
            <person name="Kumar S."/>
            <person name="Kwok R."/>
            <person name="Lander E."/>
            <person name="Langley C.H."/>
            <person name="Lapoint R."/>
            <person name="Lazzaro B.P."/>
            <person name="Lee S.J."/>
            <person name="Levesque L."/>
            <person name="Li R."/>
            <person name="Lin C.F."/>
            <person name="Lin M.F."/>
            <person name="Lindblad-Toh K."/>
            <person name="Llopart A."/>
            <person name="Long M."/>
            <person name="Low L."/>
            <person name="Lozovsky E."/>
            <person name="Lu J."/>
            <person name="Luo M."/>
            <person name="Machado C.A."/>
            <person name="Makalowski W."/>
            <person name="Marzo M."/>
            <person name="Matsuda M."/>
            <person name="Matzkin L."/>
            <person name="McAllister B."/>
            <person name="McBride C.S."/>
            <person name="McKernan B."/>
            <person name="McKernan K."/>
            <person name="Mendez-Lago M."/>
            <person name="Minx P."/>
            <person name="Mollenhauer M.U."/>
            <person name="Montooth K."/>
            <person name="Mount S.M."/>
            <person name="Mu X."/>
            <person name="Myers E."/>
            <person name="Negre B."/>
            <person name="Newfeld S."/>
            <person name="Nielsen R."/>
            <person name="Noor M.A."/>
            <person name="O'Grady P."/>
            <person name="Pachter L."/>
            <person name="Papaceit M."/>
            <person name="Parisi M.J."/>
            <person name="Parisi M."/>
            <person name="Parts L."/>
            <person name="Pedersen J.S."/>
            <person name="Pesole G."/>
            <person name="Phillippy A.M."/>
            <person name="Ponting C.P."/>
            <person name="Pop M."/>
            <person name="Porcelli D."/>
            <person name="Powell J.R."/>
            <person name="Prohaska S."/>
            <person name="Pruitt K."/>
            <person name="Puig M."/>
            <person name="Quesneville H."/>
            <person name="Ram K.R."/>
            <person name="Rand D."/>
            <person name="Rasmussen M.D."/>
            <person name="Reed L.K."/>
            <person name="Reenan R."/>
            <person name="Reily A."/>
            <person name="Remington K.A."/>
            <person name="Rieger T.T."/>
            <person name="Ritchie M.G."/>
            <person name="Robin C."/>
            <person name="Rogers Y.H."/>
            <person name="Rohde C."/>
            <person name="Rozas J."/>
            <person name="Rubenfield M.J."/>
            <person name="Ruiz A."/>
            <person name="Russo S."/>
            <person name="Salzberg S.L."/>
            <person name="Sanchez-Gracia A."/>
            <person name="Saranga D.J."/>
            <person name="Sato H."/>
            <person name="Schaeffer S.W."/>
            <person name="Schatz M.C."/>
            <person name="Schlenke T."/>
            <person name="Schwartz R."/>
            <person name="Segarra C."/>
            <person name="Singh R.S."/>
            <person name="Sirot L."/>
            <person name="Sirota M."/>
            <person name="Sisneros N.B."/>
            <person name="Smith C.D."/>
            <person name="Smith T.F."/>
            <person name="Spieth J."/>
            <person name="Stage D.E."/>
            <person name="Stark A."/>
            <person name="Stephan W."/>
            <person name="Strausberg R.L."/>
            <person name="Strempel S."/>
            <person name="Sturgill D."/>
            <person name="Sutton G."/>
            <person name="Sutton G.G."/>
            <person name="Tao W."/>
            <person name="Teichmann S."/>
            <person name="Tobari Y.N."/>
            <person name="Tomimura Y."/>
            <person name="Tsolas J.M."/>
            <person name="Valente V.L."/>
            <person name="Venter E."/>
            <person name="Venter J.C."/>
            <person name="Vicario S."/>
            <person name="Vieira F.G."/>
            <person name="Vilella A.J."/>
            <person name="Villasante A."/>
            <person name="Walenz B."/>
            <person name="Wang J."/>
            <person name="Wasserman M."/>
            <person name="Watts T."/>
            <person name="Wilson D."/>
            <person name="Wilson R.K."/>
            <person name="Wing R.A."/>
            <person name="Wolfner M.F."/>
            <person name="Wong A."/>
            <person name="Wong G.K."/>
            <person name="Wu C.I."/>
            <person name="Wu G."/>
            <person name="Yamamoto D."/>
            <person name="Yang H.P."/>
            <person name="Yang S.P."/>
            <person name="Yorke J.A."/>
            <person name="Yoshida K."/>
            <person name="Zdobnov E."/>
            <person name="Zhang P."/>
            <person name="Zhang Y."/>
            <person name="Zimin A.V."/>
            <person name="Baldwin J."/>
            <person name="Abdouelleil A."/>
            <person name="Abdulkadir J."/>
            <person name="Abebe A."/>
            <person name="Abera B."/>
            <person name="Abreu J."/>
            <person name="Acer S.C."/>
            <person name="Aftuck L."/>
            <person name="Alexander A."/>
            <person name="An P."/>
            <person name="Anderson E."/>
            <person name="Anderson S."/>
            <person name="Arachi H."/>
            <person name="Azer M."/>
            <person name="Bachantsang P."/>
            <person name="Barry A."/>
            <person name="Bayul T."/>
            <person name="Berlin A."/>
            <person name="Bessette D."/>
            <person name="Bloom T."/>
            <person name="Blye J."/>
            <person name="Boguslavskiy L."/>
            <person name="Bonnet C."/>
            <person name="Boukhgalter B."/>
            <person name="Bourzgui I."/>
            <person name="Brown A."/>
            <person name="Cahill P."/>
            <person name="Channer S."/>
            <person name="Cheshatsang Y."/>
            <person name="Chuda L."/>
            <person name="Citroen M."/>
            <person name="Collymore A."/>
            <person name="Cooke P."/>
            <person name="Costello M."/>
            <person name="D'Aco K."/>
            <person name="Daza R."/>
            <person name="De Haan G."/>
            <person name="DeGray S."/>
            <person name="DeMaso C."/>
            <person name="Dhargay N."/>
            <person name="Dooley K."/>
            <person name="Dooley E."/>
            <person name="Doricent M."/>
            <person name="Dorje P."/>
            <person name="Dorjee K."/>
            <person name="Dupes A."/>
            <person name="Elong R."/>
            <person name="Falk J."/>
            <person name="Farina A."/>
            <person name="Faro S."/>
            <person name="Ferguson D."/>
            <person name="Fisher S."/>
            <person name="Foley C.D."/>
            <person name="Franke A."/>
            <person name="Friedrich D."/>
            <person name="Gadbois L."/>
            <person name="Gearin G."/>
            <person name="Gearin C.R."/>
            <person name="Giannoukos G."/>
            <person name="Goode T."/>
            <person name="Graham J."/>
            <person name="Grandbois E."/>
            <person name="Grewal S."/>
            <person name="Gyaltsen K."/>
            <person name="Hafez N."/>
            <person name="Hagos B."/>
            <person name="Hall J."/>
            <person name="Henson C."/>
            <person name="Hollinger A."/>
            <person name="Honan T."/>
            <person name="Huard M.D."/>
            <person name="Hughes L."/>
            <person name="Hurhula B."/>
            <person name="Husby M.E."/>
            <person name="Kamat A."/>
            <person name="Kanga B."/>
            <person name="Kashin S."/>
            <person name="Khazanovich D."/>
            <person name="Kisner P."/>
            <person name="Lance K."/>
            <person name="Lara M."/>
            <person name="Lee W."/>
            <person name="Lennon N."/>
            <person name="Letendre F."/>
            <person name="LeVine R."/>
            <person name="Lipovsky A."/>
            <person name="Liu X."/>
            <person name="Liu J."/>
            <person name="Liu S."/>
            <person name="Lokyitsang T."/>
            <person name="Lokyitsang Y."/>
            <person name="Lubonja R."/>
            <person name="Lui A."/>
            <person name="MacDonald P."/>
            <person name="Magnisalis V."/>
            <person name="Maru K."/>
            <person name="Matthews C."/>
            <person name="McCusker W."/>
            <person name="McDonough S."/>
            <person name="Mehta T."/>
            <person name="Meldrim J."/>
            <person name="Meneus L."/>
            <person name="Mihai O."/>
            <person name="Mihalev A."/>
            <person name="Mihova T."/>
            <person name="Mittelman R."/>
            <person name="Mlenga V."/>
            <person name="Montmayeur A."/>
            <person name="Mulrain L."/>
            <person name="Navidi A."/>
            <person name="Naylor J."/>
            <person name="Negash T."/>
            <person name="Nguyen T."/>
            <person name="Nguyen N."/>
            <person name="Nicol R."/>
            <person name="Norbu C."/>
            <person name="Norbu N."/>
            <person name="Novod N."/>
            <person name="O'Neill B."/>
            <person name="Osman S."/>
            <person name="Markiewicz E."/>
            <person name="Oyono O.L."/>
            <person name="Patti C."/>
            <person name="Phunkhang P."/>
            <person name="Pierre F."/>
            <person name="Priest M."/>
            <person name="Raghuraman S."/>
            <person name="Rege F."/>
            <person name="Reyes R."/>
            <person name="Rise C."/>
            <person name="Rogov P."/>
            <person name="Ross K."/>
            <person name="Ryan E."/>
            <person name="Settipalli S."/>
            <person name="Shea T."/>
            <person name="Sherpa N."/>
            <person name="Shi L."/>
            <person name="Shih D."/>
            <person name="Sparrow T."/>
            <person name="Spaulding J."/>
            <person name="Stalker J."/>
            <person name="Stange-Thomann N."/>
            <person name="Stavropoulos S."/>
            <person name="Stone C."/>
            <person name="Strader C."/>
            <person name="Tesfaye S."/>
            <person name="Thomson T."/>
            <person name="Thoulutsang Y."/>
            <person name="Thoulutsang D."/>
            <person name="Topham K."/>
            <person name="Topping I."/>
            <person name="Tsamla T."/>
            <person name="Vassiliev H."/>
            <person name="Vo A."/>
            <person name="Wangchuk T."/>
            <person name="Wangdi T."/>
            <person name="Weiand M."/>
            <person name="Wilkinson J."/>
            <person name="Wilson A."/>
            <person name="Yadav S."/>
            <person name="Young G."/>
            <person name="Yu Q."/>
            <person name="Zembek L."/>
            <person name="Zhong D."/>
            <person name="Zimmer A."/>
            <person name="Zwirko Z."/>
            <person name="Jaffe D.B."/>
            <person name="Alvarez P."/>
            <person name="Brockman W."/>
            <person name="Butler J."/>
            <person name="Chin C."/>
            <person name="Gnerre S."/>
            <person name="Grabherr M."/>
            <person name="Kleber M."/>
            <person name="Mauceli E."/>
            <person name="MacCallum I."/>
        </authorList>
    </citation>
    <scope>NUCLEOTIDE SEQUENCE [LARGE SCALE GENOMIC DNA]</scope>
    <source>
        <strain evidence="2">Tucson 14030-0811.24</strain>
    </source>
</reference>
<dbReference type="PANTHER" id="PTHR10779">
    <property type="entry name" value="DYNEIN LIGHT CHAIN ROADBLOCK"/>
    <property type="match status" value="1"/>
</dbReference>
<dbReference type="eggNOG" id="KOG4115">
    <property type="taxonomic scope" value="Eukaryota"/>
</dbReference>
<gene>
    <name evidence="1" type="primary">Dwil\GK13854</name>
    <name evidence="1" type="ORF">Dwil_GK13854</name>
</gene>
<dbReference type="HOGENOM" id="CLU_113002_3_2_1"/>
<dbReference type="SUPFAM" id="SSF103196">
    <property type="entry name" value="Roadblock/LC7 domain"/>
    <property type="match status" value="1"/>
</dbReference>
<name>B4NJG9_DROWI</name>
<dbReference type="InParanoid" id="B4NJG9"/>
<sequence length="101" mass="11236">MNRILEDVIRKNKPMVERITSENTMGYVVSDNAASAVAESSFDNTSALAIIKHMNGALVGMAQSVIRDLDPTNKLCYLRVATRKFEYLIAPEEVFTITVVQ</sequence>
<organism evidence="1 2">
    <name type="scientific">Drosophila willistoni</name>
    <name type="common">Fruit fly</name>
    <dbReference type="NCBI Taxonomy" id="7260"/>
    <lineage>
        <taxon>Eukaryota</taxon>
        <taxon>Metazoa</taxon>
        <taxon>Ecdysozoa</taxon>
        <taxon>Arthropoda</taxon>
        <taxon>Hexapoda</taxon>
        <taxon>Insecta</taxon>
        <taxon>Pterygota</taxon>
        <taxon>Neoptera</taxon>
        <taxon>Endopterygota</taxon>
        <taxon>Diptera</taxon>
        <taxon>Brachycera</taxon>
        <taxon>Muscomorpha</taxon>
        <taxon>Ephydroidea</taxon>
        <taxon>Drosophilidae</taxon>
        <taxon>Drosophila</taxon>
        <taxon>Sophophora</taxon>
    </lineage>
</organism>
<dbReference type="AlphaFoldDB" id="B4NJG9"/>
<dbReference type="SMR" id="B4NJG9"/>
<keyword evidence="2" id="KW-1185">Reference proteome</keyword>
<evidence type="ECO:0008006" key="3">
    <source>
        <dbReference type="Google" id="ProtNLM"/>
    </source>
</evidence>
<dbReference type="EMBL" id="CH964272">
    <property type="protein sequence ID" value="EDW83893.1"/>
    <property type="molecule type" value="Genomic_DNA"/>
</dbReference>
<evidence type="ECO:0000313" key="1">
    <source>
        <dbReference type="EMBL" id="EDW83893.1"/>
    </source>
</evidence>
<accession>B4NJG9</accession>
<dbReference type="PhylomeDB" id="B4NJG9"/>
<dbReference type="FunCoup" id="B4NJG9">
    <property type="interactions" value="1"/>
</dbReference>
<dbReference type="OMA" id="PTNKLCY"/>
<dbReference type="KEGG" id="dwi:6651230"/>